<dbReference type="KEGG" id="cdx:CDES_08715"/>
<protein>
    <recommendedName>
        <fullName evidence="1">N-acetyltransferase domain-containing protein</fullName>
    </recommendedName>
</protein>
<dbReference type="EMBL" id="CP009220">
    <property type="protein sequence ID" value="ALC06135.1"/>
    <property type="molecule type" value="Genomic_DNA"/>
</dbReference>
<dbReference type="Proteomes" id="UP000068067">
    <property type="component" value="Chromosome"/>
</dbReference>
<evidence type="ECO:0000259" key="1">
    <source>
        <dbReference type="Pfam" id="PF00583"/>
    </source>
</evidence>
<dbReference type="InterPro" id="IPR016181">
    <property type="entry name" value="Acyl_CoA_acyltransferase"/>
</dbReference>
<dbReference type="Gene3D" id="3.40.630.30">
    <property type="match status" value="1"/>
</dbReference>
<dbReference type="OrthoDB" id="4408039at2"/>
<sequence>MKVVKVADQIVGTEPEDQVRSFVFMSNMAAQETAQTMDVSVSVERIHADLVGSTEISSSLYYVPDEWDEAQGWVKINYPLIDDTHTASLDIVLDATFQPLPGTSLEPGAITLIDALLAHGEHIAALPPHRRTTFHTAHLHPAGGLDDCDYCAILSRRGYLFAHEEIQQIIPIGSWPRSVDGVTVSEVVGTDFPTELLPGIIELQHRAALDVPHGQLSLQPAPWNAERLAQQSERITKLGTKLYTAVLSDDKGVVAMSSVSIPPAAHPHVAEQGLTIVHPRARGRGFGAAAKKACLSTLSSHHPDIQRVATSNAVDNQAMLVINRALGAVEISRTLLWEKNL</sequence>
<dbReference type="GO" id="GO:0016747">
    <property type="term" value="F:acyltransferase activity, transferring groups other than amino-acyl groups"/>
    <property type="evidence" value="ECO:0007669"/>
    <property type="project" value="InterPro"/>
</dbReference>
<keyword evidence="3" id="KW-1185">Reference proteome</keyword>
<dbReference type="PATRIC" id="fig|931089.4.peg.1753"/>
<dbReference type="Pfam" id="PF00583">
    <property type="entry name" value="Acetyltransf_1"/>
    <property type="match status" value="1"/>
</dbReference>
<proteinExistence type="predicted"/>
<evidence type="ECO:0000313" key="3">
    <source>
        <dbReference type="Proteomes" id="UP000068067"/>
    </source>
</evidence>
<reference evidence="2 3" key="1">
    <citation type="submission" date="2014-08" db="EMBL/GenBank/DDBJ databases">
        <title>Complete genome sequence of Corynebacterium deserti GIMN1.010 (=DSM 45689), isolated from desert sand in western China.</title>
        <authorList>
            <person name="Ruckert C."/>
            <person name="Albersmeier A."/>
            <person name="Kalinowski J."/>
        </authorList>
    </citation>
    <scope>NUCLEOTIDE SEQUENCE [LARGE SCALE GENOMIC DNA]</scope>
    <source>
        <strain evidence="2 3">GIMN1.010</strain>
    </source>
</reference>
<dbReference type="AlphaFoldDB" id="A0A0M4CMA9"/>
<evidence type="ECO:0000313" key="2">
    <source>
        <dbReference type="EMBL" id="ALC06135.1"/>
    </source>
</evidence>
<organism evidence="2 3">
    <name type="scientific">Corynebacterium deserti GIMN1.010</name>
    <dbReference type="NCBI Taxonomy" id="931089"/>
    <lineage>
        <taxon>Bacteria</taxon>
        <taxon>Bacillati</taxon>
        <taxon>Actinomycetota</taxon>
        <taxon>Actinomycetes</taxon>
        <taxon>Mycobacteriales</taxon>
        <taxon>Corynebacteriaceae</taxon>
        <taxon>Corynebacterium</taxon>
    </lineage>
</organism>
<dbReference type="STRING" id="931089.CDES_08715"/>
<dbReference type="RefSeq" id="WP_053545119.1">
    <property type="nucleotide sequence ID" value="NZ_CP009220.1"/>
</dbReference>
<accession>A0A0M4CMA9</accession>
<name>A0A0M4CMA9_9CORY</name>
<feature type="domain" description="N-acetyltransferase" evidence="1">
    <location>
        <begin position="221"/>
        <end position="318"/>
    </location>
</feature>
<gene>
    <name evidence="2" type="ORF">CDES_08715</name>
</gene>
<dbReference type="InterPro" id="IPR000182">
    <property type="entry name" value="GNAT_dom"/>
</dbReference>
<dbReference type="SUPFAM" id="SSF55729">
    <property type="entry name" value="Acyl-CoA N-acyltransferases (Nat)"/>
    <property type="match status" value="1"/>
</dbReference>